<protein>
    <submittedName>
        <fullName evidence="2">Uncharacterized protein</fullName>
    </submittedName>
</protein>
<name>A0A0C4YD46_9BURK</name>
<dbReference type="Proteomes" id="UP000031843">
    <property type="component" value="Chromosome main"/>
</dbReference>
<evidence type="ECO:0000313" key="3">
    <source>
        <dbReference type="Proteomes" id="UP000031843"/>
    </source>
</evidence>
<proteinExistence type="predicted"/>
<reference evidence="2 3" key="1">
    <citation type="journal article" date="2015" name="Genome Announc.">
        <title>Complete Genome Sequence of Cupriavidus basilensis 4G11, Isolated from the Oak Ridge Field Research Center Site.</title>
        <authorList>
            <person name="Ray J."/>
            <person name="Waters R.J."/>
            <person name="Skerker J.M."/>
            <person name="Kuehl J.V."/>
            <person name="Price M.N."/>
            <person name="Huang J."/>
            <person name="Chakraborty R."/>
            <person name="Arkin A.P."/>
            <person name="Deutschbauer A."/>
        </authorList>
    </citation>
    <scope>NUCLEOTIDE SEQUENCE [LARGE SCALE GENOMIC DNA]</scope>
    <source>
        <strain evidence="2">4G11</strain>
    </source>
</reference>
<evidence type="ECO:0000313" key="2">
    <source>
        <dbReference type="EMBL" id="AJG20039.1"/>
    </source>
</evidence>
<dbReference type="AlphaFoldDB" id="A0A0C4YD46"/>
<feature type="compositionally biased region" description="Low complexity" evidence="1">
    <location>
        <begin position="52"/>
        <end position="63"/>
    </location>
</feature>
<keyword evidence="3" id="KW-1185">Reference proteome</keyword>
<accession>A0A0C4YD46</accession>
<gene>
    <name evidence="2" type="ORF">RR42_m2654</name>
</gene>
<sequence length="81" mass="8702">MIGHGKSLHFTQLPGGLEPPVEIRSRRALCRERQPQAGSQSPGMADETAATPLRRLSCRPSSRTKPRQAGVLSKRLADGAA</sequence>
<dbReference type="KEGG" id="cbw:RR42_m2654"/>
<feature type="compositionally biased region" description="Basic and acidic residues" evidence="1">
    <location>
        <begin position="21"/>
        <end position="34"/>
    </location>
</feature>
<dbReference type="EMBL" id="CP010536">
    <property type="protein sequence ID" value="AJG20039.1"/>
    <property type="molecule type" value="Genomic_DNA"/>
</dbReference>
<evidence type="ECO:0000256" key="1">
    <source>
        <dbReference type="SAM" id="MobiDB-lite"/>
    </source>
</evidence>
<feature type="region of interest" description="Disordered" evidence="1">
    <location>
        <begin position="1"/>
        <end position="81"/>
    </location>
</feature>
<organism evidence="2 3">
    <name type="scientific">Cupriavidus basilensis</name>
    <dbReference type="NCBI Taxonomy" id="68895"/>
    <lineage>
        <taxon>Bacteria</taxon>
        <taxon>Pseudomonadati</taxon>
        <taxon>Pseudomonadota</taxon>
        <taxon>Betaproteobacteria</taxon>
        <taxon>Burkholderiales</taxon>
        <taxon>Burkholderiaceae</taxon>
        <taxon>Cupriavidus</taxon>
    </lineage>
</organism>